<sequence length="33" mass="3731">MLVHGYVIKKEKSSLDILDKVGEIKGLILNIYT</sequence>
<gene>
    <name evidence="1" type="ORF">JGZ69_07750</name>
</gene>
<reference evidence="1 2" key="1">
    <citation type="submission" date="2020-12" db="EMBL/GenBank/DDBJ databases">
        <title>Taxonomic evaluation of the Bacillus sporothermodurans group of bacteria based on whole genome sequences.</title>
        <authorList>
            <person name="Fiedler G."/>
            <person name="Herbstmann A.-D."/>
            <person name="Doll E."/>
            <person name="Wenning M."/>
            <person name="Brinks E."/>
            <person name="Kabisch J."/>
            <person name="Breitenwieser F."/>
            <person name="Lappann M."/>
            <person name="Boehnlein C."/>
            <person name="Franz C."/>
        </authorList>
    </citation>
    <scope>NUCLEOTIDE SEQUENCE [LARGE SCALE GENOMIC DNA]</scope>
    <source>
        <strain evidence="1 2">DSM 10599</strain>
    </source>
</reference>
<dbReference type="EMBL" id="CP066701">
    <property type="protein sequence ID" value="QQX27412.1"/>
    <property type="molecule type" value="Genomic_DNA"/>
</dbReference>
<dbReference type="KEGG" id="hspo:JGZ69_07750"/>
<dbReference type="RefSeq" id="WP_107920409.1">
    <property type="nucleotide sequence ID" value="NZ_JABWTQ010000144.1"/>
</dbReference>
<organism evidence="1 2">
    <name type="scientific">Heyndrickxia sporothermodurans</name>
    <dbReference type="NCBI Taxonomy" id="46224"/>
    <lineage>
        <taxon>Bacteria</taxon>
        <taxon>Bacillati</taxon>
        <taxon>Bacillota</taxon>
        <taxon>Bacilli</taxon>
        <taxon>Bacillales</taxon>
        <taxon>Bacillaceae</taxon>
        <taxon>Heyndrickxia</taxon>
    </lineage>
</organism>
<protein>
    <submittedName>
        <fullName evidence="1">DUF327 family protein</fullName>
    </submittedName>
</protein>
<dbReference type="InterPro" id="IPR024042">
    <property type="entry name" value="TM1646-like_dom_sf"/>
</dbReference>
<dbReference type="SUPFAM" id="SSF158397">
    <property type="entry name" value="TM1646-like"/>
    <property type="match status" value="1"/>
</dbReference>
<dbReference type="InterPro" id="IPR005585">
    <property type="entry name" value="DUF327"/>
</dbReference>
<dbReference type="Gene3D" id="1.20.120.490">
    <property type="entry name" value="Hypothetical protein TM1646-like domain"/>
    <property type="match status" value="1"/>
</dbReference>
<dbReference type="Pfam" id="PF03885">
    <property type="entry name" value="DUF327"/>
    <property type="match status" value="1"/>
</dbReference>
<dbReference type="Proteomes" id="UP000595512">
    <property type="component" value="Chromosome"/>
</dbReference>
<accession>A0AB37HM96</accession>
<dbReference type="AlphaFoldDB" id="A0AB37HM96"/>
<name>A0AB37HM96_9BACI</name>
<evidence type="ECO:0000313" key="1">
    <source>
        <dbReference type="EMBL" id="QQX27412.1"/>
    </source>
</evidence>
<dbReference type="GeneID" id="71768882"/>
<proteinExistence type="predicted"/>
<evidence type="ECO:0000313" key="2">
    <source>
        <dbReference type="Proteomes" id="UP000595512"/>
    </source>
</evidence>